<organism evidence="4 5">
    <name type="scientific">Corynebacterium evansiae</name>
    <dbReference type="NCBI Taxonomy" id="2913499"/>
    <lineage>
        <taxon>Bacteria</taxon>
        <taxon>Bacillati</taxon>
        <taxon>Actinomycetota</taxon>
        <taxon>Actinomycetes</taxon>
        <taxon>Mycobacteriales</taxon>
        <taxon>Corynebacteriaceae</taxon>
        <taxon>Corynebacterium</taxon>
    </lineage>
</organism>
<dbReference type="RefSeq" id="WP_269944552.1">
    <property type="nucleotide sequence ID" value="NZ_JAKMUT010000005.1"/>
</dbReference>
<dbReference type="Gene3D" id="3.90.850.10">
    <property type="entry name" value="Fumarylacetoacetase-like, C-terminal domain"/>
    <property type="match status" value="1"/>
</dbReference>
<keyword evidence="5" id="KW-1185">Reference proteome</keyword>
<dbReference type="Proteomes" id="UP001146469">
    <property type="component" value="Unassembled WGS sequence"/>
</dbReference>
<dbReference type="InterPro" id="IPR036663">
    <property type="entry name" value="Fumarylacetoacetase_C_sf"/>
</dbReference>
<keyword evidence="4" id="KW-0378">Hydrolase</keyword>
<accession>A0A9X3LLZ5</accession>
<proteinExistence type="inferred from homology"/>
<sequence length="272" mass="29681">MSTQNTPRFATIRLNDRGAWRPIAVTSFTADGGEGKLLAEFPYKAQISSTELDSLPSVSFTADQLGPVVPNPGKIFCVGLNYREHIAEMGHPIPDHPTLFVKYASALAGPYDEVVVPPELSAQADYEGELAVIMGEAGQIAGYAVMNDFSQRDWQYRTQQWLQGKNLDRSSGFGPWMMPAEHFDPIAEGALLRTWVNGELRQEHSVADLVFKPQDLVDYISNFASLAPGDVIVTGTPEGVGHGMTPPQYLADGDEVRIAIDGIGEICNRINC</sequence>
<dbReference type="InterPro" id="IPR011234">
    <property type="entry name" value="Fumarylacetoacetase-like_C"/>
</dbReference>
<evidence type="ECO:0000313" key="5">
    <source>
        <dbReference type="Proteomes" id="UP001146469"/>
    </source>
</evidence>
<feature type="domain" description="Fumarylacetoacetase-like C-terminal" evidence="3">
    <location>
        <begin position="74"/>
        <end position="270"/>
    </location>
</feature>
<evidence type="ECO:0000313" key="4">
    <source>
        <dbReference type="EMBL" id="MCZ9289859.1"/>
    </source>
</evidence>
<dbReference type="AlphaFoldDB" id="A0A9X3LLZ5"/>
<dbReference type="PANTHER" id="PTHR42796">
    <property type="entry name" value="FUMARYLACETOACETATE HYDROLASE DOMAIN-CONTAINING PROTEIN 2A-RELATED"/>
    <property type="match status" value="1"/>
</dbReference>
<comment type="caution">
    <text evidence="4">The sequence shown here is derived from an EMBL/GenBank/DDBJ whole genome shotgun (WGS) entry which is preliminary data.</text>
</comment>
<dbReference type="PANTHER" id="PTHR42796:SF4">
    <property type="entry name" value="FUMARYLACETOACETATE HYDROLASE DOMAIN-CONTAINING PROTEIN 2A"/>
    <property type="match status" value="1"/>
</dbReference>
<dbReference type="GO" id="GO:0046872">
    <property type="term" value="F:metal ion binding"/>
    <property type="evidence" value="ECO:0007669"/>
    <property type="project" value="UniProtKB-KW"/>
</dbReference>
<comment type="similarity">
    <text evidence="1">Belongs to the FAH family.</text>
</comment>
<evidence type="ECO:0000256" key="2">
    <source>
        <dbReference type="ARBA" id="ARBA00022723"/>
    </source>
</evidence>
<name>A0A9X3LLZ5_9CORY</name>
<evidence type="ECO:0000259" key="3">
    <source>
        <dbReference type="Pfam" id="PF01557"/>
    </source>
</evidence>
<protein>
    <submittedName>
        <fullName evidence="4">Fumarylacetoacetate hydrolase family protein</fullName>
    </submittedName>
</protein>
<reference evidence="4" key="1">
    <citation type="submission" date="2022-02" db="EMBL/GenBank/DDBJ databases">
        <title>Corynebacterium sp. from urogenital microbiome.</title>
        <authorList>
            <person name="Cappelli E.A."/>
            <person name="Ribeiro T.G."/>
            <person name="Peixe L."/>
        </authorList>
    </citation>
    <scope>NUCLEOTIDE SEQUENCE</scope>
    <source>
        <strain evidence="4">C8Ua_174</strain>
    </source>
</reference>
<dbReference type="GO" id="GO:0016787">
    <property type="term" value="F:hydrolase activity"/>
    <property type="evidence" value="ECO:0007669"/>
    <property type="project" value="UniProtKB-KW"/>
</dbReference>
<dbReference type="Pfam" id="PF01557">
    <property type="entry name" value="FAA_hydrolase"/>
    <property type="match status" value="1"/>
</dbReference>
<evidence type="ECO:0000256" key="1">
    <source>
        <dbReference type="ARBA" id="ARBA00010211"/>
    </source>
</evidence>
<dbReference type="InterPro" id="IPR051121">
    <property type="entry name" value="FAH"/>
</dbReference>
<gene>
    <name evidence="4" type="ORF">L8V00_06550</name>
</gene>
<dbReference type="EMBL" id="JAKMUT010000005">
    <property type="protein sequence ID" value="MCZ9289859.1"/>
    <property type="molecule type" value="Genomic_DNA"/>
</dbReference>
<dbReference type="GO" id="GO:0044281">
    <property type="term" value="P:small molecule metabolic process"/>
    <property type="evidence" value="ECO:0007669"/>
    <property type="project" value="UniProtKB-ARBA"/>
</dbReference>
<keyword evidence="2" id="KW-0479">Metal-binding</keyword>
<dbReference type="SUPFAM" id="SSF56529">
    <property type="entry name" value="FAH"/>
    <property type="match status" value="1"/>
</dbReference>